<keyword evidence="1" id="KW-1133">Transmembrane helix</keyword>
<name>A0ABX2FMZ3_9BACT</name>
<evidence type="ECO:0000313" key="2">
    <source>
        <dbReference type="EMBL" id="NRT17807.1"/>
    </source>
</evidence>
<evidence type="ECO:0000256" key="1">
    <source>
        <dbReference type="SAM" id="Phobius"/>
    </source>
</evidence>
<keyword evidence="3" id="KW-1185">Reference proteome</keyword>
<keyword evidence="1" id="KW-0812">Transmembrane</keyword>
<accession>A0ABX2FMZ3</accession>
<proteinExistence type="predicted"/>
<feature type="transmembrane region" description="Helical" evidence="1">
    <location>
        <begin position="6"/>
        <end position="25"/>
    </location>
</feature>
<dbReference type="RefSeq" id="WP_173808576.1">
    <property type="nucleotide sequence ID" value="NZ_JABSNP010000002.1"/>
</dbReference>
<organism evidence="2 3">
    <name type="scientific">Hymenobacter caeli</name>
    <dbReference type="NCBI Taxonomy" id="2735894"/>
    <lineage>
        <taxon>Bacteria</taxon>
        <taxon>Pseudomonadati</taxon>
        <taxon>Bacteroidota</taxon>
        <taxon>Cytophagia</taxon>
        <taxon>Cytophagales</taxon>
        <taxon>Hymenobacteraceae</taxon>
        <taxon>Hymenobacter</taxon>
    </lineage>
</organism>
<comment type="caution">
    <text evidence="2">The sequence shown here is derived from an EMBL/GenBank/DDBJ whole genome shotgun (WGS) entry which is preliminary data.</text>
</comment>
<reference evidence="2 3" key="1">
    <citation type="submission" date="2020-05" db="EMBL/GenBank/DDBJ databases">
        <title>Genomic Encyclopedia of Type Strains, Phase IV (KMG-V): Genome sequencing to study the core and pangenomes of soil and plant-associated prokaryotes.</title>
        <authorList>
            <person name="Whitman W."/>
        </authorList>
    </citation>
    <scope>NUCLEOTIDE SEQUENCE [LARGE SCALE GENOMIC DNA]</scope>
    <source>
        <strain evidence="2 3">9A</strain>
    </source>
</reference>
<sequence length="147" mass="16712">MAALGIVMVYFIYAVLCLSALYGIKRWFKVKYPSEKLLALMQISVSAGLLLLLIGLRFYNHKKEENRFIGTYALTAYPQCPNCILHLKPNNQYEVHQGDLIRERGPWYYESGGDYWITHVGNAGQLGSGNFEYDSKANENGSQKHAE</sequence>
<feature type="transmembrane region" description="Helical" evidence="1">
    <location>
        <begin position="37"/>
        <end position="59"/>
    </location>
</feature>
<keyword evidence="1" id="KW-0472">Membrane</keyword>
<evidence type="ECO:0000313" key="3">
    <source>
        <dbReference type="Proteomes" id="UP000779507"/>
    </source>
</evidence>
<gene>
    <name evidence="2" type="ORF">HNP98_000614</name>
</gene>
<dbReference type="Proteomes" id="UP000779507">
    <property type="component" value="Unassembled WGS sequence"/>
</dbReference>
<protein>
    <submittedName>
        <fullName evidence="2">Uncharacterized protein</fullName>
    </submittedName>
</protein>
<dbReference type="EMBL" id="JABSNP010000002">
    <property type="protein sequence ID" value="NRT17807.1"/>
    <property type="molecule type" value="Genomic_DNA"/>
</dbReference>